<proteinExistence type="predicted"/>
<feature type="transmembrane region" description="Helical" evidence="1">
    <location>
        <begin position="97"/>
        <end position="118"/>
    </location>
</feature>
<dbReference type="InterPro" id="IPR010389">
    <property type="entry name" value="Urate_ox_N"/>
</dbReference>
<feature type="transmembrane region" description="Helical" evidence="1">
    <location>
        <begin position="162"/>
        <end position="181"/>
    </location>
</feature>
<sequence>MEAWLHDWLSLLLRWAHFITGVAWIGASFYFNWLENHLQRRDAATAEAAGGAGAQSPDPIGGDLWAVHGGGFYYLQKYRVAPERLPETLHWFKFEAYFTWITGFALLCVVYYWNAAIYLVGAGESSPGPLAAIGLGIGSLLASWVFYHVLCKGFAARNPRATALAVFAWFSALAWLLGEFLSGRAAYIHVGAAIGTVMVANVFFVIIPAQKELVAALREQRPPDPAPGLEALQRSRHNNYLTLPVLFIMISNHYPATYGNPKAVAILMLLGVAGVGIRHYFNVRHEPGRGRLTLAASLVLLALTALLTLPRGGVASAGAGPAPSTADLAPMVAARCGACHAGQPAFPGIAAAPLGIVLGGAADLERLADRIHQVAVSARTMPPGNVTGMTEDERMTLDRWYAARTEESKQETTR</sequence>
<name>A0AAW9RIV8_9GAMM</name>
<dbReference type="AlphaFoldDB" id="A0AAW9RIV8"/>
<feature type="transmembrane region" description="Helical" evidence="1">
    <location>
        <begin position="187"/>
        <end position="209"/>
    </location>
</feature>
<dbReference type="EMBL" id="JAZHOG010000017">
    <property type="protein sequence ID" value="MEJ8569716.1"/>
    <property type="molecule type" value="Genomic_DNA"/>
</dbReference>
<evidence type="ECO:0000313" key="4">
    <source>
        <dbReference type="Proteomes" id="UP001359886"/>
    </source>
</evidence>
<comment type="caution">
    <text evidence="3">The sequence shown here is derived from an EMBL/GenBank/DDBJ whole genome shotgun (WGS) entry which is preliminary data.</text>
</comment>
<keyword evidence="1" id="KW-0812">Transmembrane</keyword>
<dbReference type="Pfam" id="PF06181">
    <property type="entry name" value="Urate_ox_N"/>
    <property type="match status" value="1"/>
</dbReference>
<feature type="transmembrane region" description="Helical" evidence="1">
    <location>
        <begin position="12"/>
        <end position="31"/>
    </location>
</feature>
<feature type="transmembrane region" description="Helical" evidence="1">
    <location>
        <begin position="292"/>
        <end position="309"/>
    </location>
</feature>
<organism evidence="3 4">
    <name type="scientific">Elongatibacter sediminis</name>
    <dbReference type="NCBI Taxonomy" id="3119006"/>
    <lineage>
        <taxon>Bacteria</taxon>
        <taxon>Pseudomonadati</taxon>
        <taxon>Pseudomonadota</taxon>
        <taxon>Gammaproteobacteria</taxon>
        <taxon>Chromatiales</taxon>
        <taxon>Wenzhouxiangellaceae</taxon>
        <taxon>Elongatibacter</taxon>
    </lineage>
</organism>
<dbReference type="RefSeq" id="WP_354697043.1">
    <property type="nucleotide sequence ID" value="NZ_JAZHOG010000017.1"/>
</dbReference>
<accession>A0AAW9RIV8</accession>
<protein>
    <submittedName>
        <fullName evidence="3">Urate hydroxylase PuuD</fullName>
    </submittedName>
</protein>
<keyword evidence="4" id="KW-1185">Reference proteome</keyword>
<keyword evidence="1" id="KW-0472">Membrane</keyword>
<evidence type="ECO:0000313" key="3">
    <source>
        <dbReference type="EMBL" id="MEJ8569716.1"/>
    </source>
</evidence>
<reference evidence="3 4" key="1">
    <citation type="submission" date="2024-02" db="EMBL/GenBank/DDBJ databases">
        <title>A novel Wenzhouxiangellaceae bacterium, isolated from coastal sediments.</title>
        <authorList>
            <person name="Du Z.-J."/>
            <person name="Ye Y.-Q."/>
            <person name="Zhang X.-Y."/>
        </authorList>
    </citation>
    <scope>NUCLEOTIDE SEQUENCE [LARGE SCALE GENOMIC DNA]</scope>
    <source>
        <strain evidence="3 4">CH-27</strain>
    </source>
</reference>
<evidence type="ECO:0000259" key="2">
    <source>
        <dbReference type="Pfam" id="PF06181"/>
    </source>
</evidence>
<feature type="transmembrane region" description="Helical" evidence="1">
    <location>
        <begin position="263"/>
        <end position="280"/>
    </location>
</feature>
<evidence type="ECO:0000256" key="1">
    <source>
        <dbReference type="SAM" id="Phobius"/>
    </source>
</evidence>
<feature type="transmembrane region" description="Helical" evidence="1">
    <location>
        <begin position="130"/>
        <end position="150"/>
    </location>
</feature>
<dbReference type="Proteomes" id="UP001359886">
    <property type="component" value="Unassembled WGS sequence"/>
</dbReference>
<keyword evidence="1" id="KW-1133">Transmembrane helix</keyword>
<gene>
    <name evidence="3" type="ORF">V3330_18960</name>
</gene>
<feature type="domain" description="Urate oxidase N-terminal" evidence="2">
    <location>
        <begin position="4"/>
        <end position="306"/>
    </location>
</feature>